<dbReference type="RefSeq" id="WP_154554253.1">
    <property type="nucleotide sequence ID" value="NZ_JBJESO010000012.1"/>
</dbReference>
<keyword evidence="3" id="KW-1185">Reference proteome</keyword>
<name>A0A6N7XL72_9FIRM</name>
<dbReference type="Pfam" id="PF02082">
    <property type="entry name" value="Rrf2"/>
    <property type="match status" value="1"/>
</dbReference>
<dbReference type="InterPro" id="IPR036390">
    <property type="entry name" value="WH_DNA-bd_sf"/>
</dbReference>
<dbReference type="InterPro" id="IPR000944">
    <property type="entry name" value="Tscrpt_reg_Rrf2"/>
</dbReference>
<dbReference type="NCBIfam" id="TIGR00738">
    <property type="entry name" value="rrf2_super"/>
    <property type="match status" value="1"/>
</dbReference>
<gene>
    <name evidence="2" type="ORF">FYJ65_04915</name>
</gene>
<comment type="caution">
    <text evidence="2">The sequence shown here is derived from an EMBL/GenBank/DDBJ whole genome shotgun (WGS) entry which is preliminary data.</text>
</comment>
<accession>A0A6N7XL72</accession>
<dbReference type="SUPFAM" id="SSF46785">
    <property type="entry name" value="Winged helix' DNA-binding domain"/>
    <property type="match status" value="1"/>
</dbReference>
<dbReference type="GO" id="GO:0003700">
    <property type="term" value="F:DNA-binding transcription factor activity"/>
    <property type="evidence" value="ECO:0007669"/>
    <property type="project" value="TreeGrafter"/>
</dbReference>
<dbReference type="AlphaFoldDB" id="A0A6N7XL72"/>
<evidence type="ECO:0000256" key="1">
    <source>
        <dbReference type="ARBA" id="ARBA00023125"/>
    </source>
</evidence>
<proteinExistence type="predicted"/>
<dbReference type="PROSITE" id="PS51197">
    <property type="entry name" value="HTH_RRF2_2"/>
    <property type="match status" value="1"/>
</dbReference>
<protein>
    <submittedName>
        <fullName evidence="2">Rrf2 family transcriptional regulator</fullName>
    </submittedName>
</protein>
<dbReference type="EMBL" id="VUNA01000007">
    <property type="protein sequence ID" value="MST70689.1"/>
    <property type="molecule type" value="Genomic_DNA"/>
</dbReference>
<dbReference type="PANTHER" id="PTHR33221">
    <property type="entry name" value="WINGED HELIX-TURN-HELIX TRANSCRIPTIONAL REGULATOR, RRF2 FAMILY"/>
    <property type="match status" value="1"/>
</dbReference>
<dbReference type="Proteomes" id="UP000469424">
    <property type="component" value="Unassembled WGS sequence"/>
</dbReference>
<dbReference type="InterPro" id="IPR036388">
    <property type="entry name" value="WH-like_DNA-bd_sf"/>
</dbReference>
<dbReference type="GO" id="GO:0003677">
    <property type="term" value="F:DNA binding"/>
    <property type="evidence" value="ECO:0007669"/>
    <property type="project" value="UniProtKB-KW"/>
</dbReference>
<dbReference type="Gene3D" id="1.10.10.10">
    <property type="entry name" value="Winged helix-like DNA-binding domain superfamily/Winged helix DNA-binding domain"/>
    <property type="match status" value="1"/>
</dbReference>
<dbReference type="GO" id="GO:0005829">
    <property type="term" value="C:cytosol"/>
    <property type="evidence" value="ECO:0007669"/>
    <property type="project" value="TreeGrafter"/>
</dbReference>
<sequence length="144" mass="16077">MMVSTKGRYALVVLTDLAKHQEDGFVSLSEVAERQKLSLKYLEIVVAMMNKGGLLKSCRGKNGGYRLKKEPSEYSINEILQLTEGNLAPVDCVKNSEVDCANSEGCITLPLWIGLDRLISNYLENITLQDLLDGNREKILDIEK</sequence>
<evidence type="ECO:0000313" key="2">
    <source>
        <dbReference type="EMBL" id="MST70689.1"/>
    </source>
</evidence>
<dbReference type="PANTHER" id="PTHR33221:SF5">
    <property type="entry name" value="HTH-TYPE TRANSCRIPTIONAL REGULATOR ISCR"/>
    <property type="match status" value="1"/>
</dbReference>
<reference evidence="2 3" key="1">
    <citation type="submission" date="2019-08" db="EMBL/GenBank/DDBJ databases">
        <title>In-depth cultivation of the pig gut microbiome towards novel bacterial diversity and tailored functional studies.</title>
        <authorList>
            <person name="Wylensek D."/>
            <person name="Hitch T.C.A."/>
            <person name="Clavel T."/>
        </authorList>
    </citation>
    <scope>NUCLEOTIDE SEQUENCE [LARGE SCALE GENOMIC DNA]</scope>
    <source>
        <strain evidence="2 3">WCA-MUC-591-APC-4B</strain>
    </source>
</reference>
<keyword evidence="1" id="KW-0238">DNA-binding</keyword>
<organism evidence="2 3">
    <name type="scientific">Mogibacterium kristiansenii</name>
    <dbReference type="NCBI Taxonomy" id="2606708"/>
    <lineage>
        <taxon>Bacteria</taxon>
        <taxon>Bacillati</taxon>
        <taxon>Bacillota</taxon>
        <taxon>Clostridia</taxon>
        <taxon>Peptostreptococcales</taxon>
        <taxon>Anaerovoracaceae</taxon>
        <taxon>Mogibacterium</taxon>
    </lineage>
</organism>
<evidence type="ECO:0000313" key="3">
    <source>
        <dbReference type="Proteomes" id="UP000469424"/>
    </source>
</evidence>